<proteinExistence type="inferred from homology"/>
<dbReference type="Proteomes" id="UP001595711">
    <property type="component" value="Unassembled WGS sequence"/>
</dbReference>
<evidence type="ECO:0000256" key="3">
    <source>
        <dbReference type="ARBA" id="ARBA00022448"/>
    </source>
</evidence>
<organism evidence="10 11">
    <name type="scientific">Ferrovibrio xuzhouensis</name>
    <dbReference type="NCBI Taxonomy" id="1576914"/>
    <lineage>
        <taxon>Bacteria</taxon>
        <taxon>Pseudomonadati</taxon>
        <taxon>Pseudomonadota</taxon>
        <taxon>Alphaproteobacteria</taxon>
        <taxon>Rhodospirillales</taxon>
        <taxon>Rhodospirillaceae</taxon>
        <taxon>Ferrovibrio</taxon>
    </lineage>
</organism>
<dbReference type="PANTHER" id="PTHR30294:SF47">
    <property type="entry name" value="INNER MEMBRANE TRANSPORT PERMEASE YHHJ"/>
    <property type="match status" value="1"/>
</dbReference>
<comment type="similarity">
    <text evidence="2">Belongs to the ABC-2 integral membrane protein family.</text>
</comment>
<dbReference type="InterPro" id="IPR047817">
    <property type="entry name" value="ABC2_TM_bact-type"/>
</dbReference>
<name>A0ABV7VDH7_9PROT</name>
<evidence type="ECO:0000259" key="9">
    <source>
        <dbReference type="PROSITE" id="PS51012"/>
    </source>
</evidence>
<evidence type="ECO:0000256" key="4">
    <source>
        <dbReference type="ARBA" id="ARBA00022475"/>
    </source>
</evidence>
<feature type="transmembrane region" description="Helical" evidence="8">
    <location>
        <begin position="184"/>
        <end position="208"/>
    </location>
</feature>
<dbReference type="EMBL" id="JBHRYJ010000001">
    <property type="protein sequence ID" value="MFC3675539.1"/>
    <property type="molecule type" value="Genomic_DNA"/>
</dbReference>
<feature type="transmembrane region" description="Helical" evidence="8">
    <location>
        <begin position="296"/>
        <end position="314"/>
    </location>
</feature>
<protein>
    <submittedName>
        <fullName evidence="10">ABC transporter permease</fullName>
    </submittedName>
</protein>
<comment type="subcellular location">
    <subcellularLocation>
        <location evidence="1">Cell membrane</location>
        <topology evidence="1">Multi-pass membrane protein</topology>
    </subcellularLocation>
</comment>
<evidence type="ECO:0000256" key="5">
    <source>
        <dbReference type="ARBA" id="ARBA00022692"/>
    </source>
</evidence>
<accession>A0ABV7VDH7</accession>
<keyword evidence="11" id="KW-1185">Reference proteome</keyword>
<dbReference type="Pfam" id="PF12698">
    <property type="entry name" value="ABC2_membrane_3"/>
    <property type="match status" value="1"/>
</dbReference>
<gene>
    <name evidence="10" type="ORF">ACFOOQ_08295</name>
</gene>
<evidence type="ECO:0000313" key="10">
    <source>
        <dbReference type="EMBL" id="MFC3675539.1"/>
    </source>
</evidence>
<feature type="transmembrane region" description="Helical" evidence="8">
    <location>
        <begin position="229"/>
        <end position="253"/>
    </location>
</feature>
<evidence type="ECO:0000256" key="1">
    <source>
        <dbReference type="ARBA" id="ARBA00004651"/>
    </source>
</evidence>
<dbReference type="PANTHER" id="PTHR30294">
    <property type="entry name" value="MEMBRANE COMPONENT OF ABC TRANSPORTER YHHJ-RELATED"/>
    <property type="match status" value="1"/>
</dbReference>
<sequence>MAGTMLGELRQSLRNILRLCGKEITSLRRDHVLFIFMLYAFTLMVYAQATGTSHDLVHASLGVVDEDRSALSQRIVDGFLPPRFQKPVALAPTEVDRAMDRARFTFVLDIPPDFQADVLAGHTPSLQLLVDATAVMQAGIGANYIQQIAAEEIGRFLRREGEAPPDAVDLKLRVAFNQTLESTWFTGSMALLQVINMLAILLTGAALMREREHGTLEHLLVMPVRAVEIMLAKIIANGGVILVMAMVCFYSVLEGVLGMRVAGSVGLFVAATALYLFFAASLGIFLATLAGTMAQFALLFILVQMPMYLLSGALTPLEGMPQWLQYAVQLLPTKHYVALTQAILSRGAGLDTVWPEILAILAMGAAFFGFSLSRFRAFLARQQ</sequence>
<dbReference type="RefSeq" id="WP_379724292.1">
    <property type="nucleotide sequence ID" value="NZ_JBHRYJ010000001.1"/>
</dbReference>
<evidence type="ECO:0000256" key="7">
    <source>
        <dbReference type="ARBA" id="ARBA00023136"/>
    </source>
</evidence>
<evidence type="ECO:0000256" key="8">
    <source>
        <dbReference type="SAM" id="Phobius"/>
    </source>
</evidence>
<dbReference type="PROSITE" id="PS51012">
    <property type="entry name" value="ABC_TM2"/>
    <property type="match status" value="1"/>
</dbReference>
<evidence type="ECO:0000313" key="11">
    <source>
        <dbReference type="Proteomes" id="UP001595711"/>
    </source>
</evidence>
<dbReference type="Gene3D" id="3.40.1710.10">
    <property type="entry name" value="abc type-2 transporter like domain"/>
    <property type="match status" value="1"/>
</dbReference>
<feature type="domain" description="ABC transmembrane type-2" evidence="9">
    <location>
        <begin position="138"/>
        <end position="378"/>
    </location>
</feature>
<keyword evidence="4" id="KW-1003">Cell membrane</keyword>
<feature type="transmembrane region" description="Helical" evidence="8">
    <location>
        <begin position="353"/>
        <end position="372"/>
    </location>
</feature>
<feature type="transmembrane region" description="Helical" evidence="8">
    <location>
        <begin position="32"/>
        <end position="49"/>
    </location>
</feature>
<dbReference type="InterPro" id="IPR013525">
    <property type="entry name" value="ABC2_TM"/>
</dbReference>
<dbReference type="InterPro" id="IPR051449">
    <property type="entry name" value="ABC-2_transporter_component"/>
</dbReference>
<evidence type="ECO:0000256" key="2">
    <source>
        <dbReference type="ARBA" id="ARBA00007783"/>
    </source>
</evidence>
<keyword evidence="3" id="KW-0813">Transport</keyword>
<comment type="caution">
    <text evidence="10">The sequence shown here is derived from an EMBL/GenBank/DDBJ whole genome shotgun (WGS) entry which is preliminary data.</text>
</comment>
<keyword evidence="6 8" id="KW-1133">Transmembrane helix</keyword>
<evidence type="ECO:0000256" key="6">
    <source>
        <dbReference type="ARBA" id="ARBA00022989"/>
    </source>
</evidence>
<reference evidence="11" key="1">
    <citation type="journal article" date="2019" name="Int. J. Syst. Evol. Microbiol.">
        <title>The Global Catalogue of Microorganisms (GCM) 10K type strain sequencing project: providing services to taxonomists for standard genome sequencing and annotation.</title>
        <authorList>
            <consortium name="The Broad Institute Genomics Platform"/>
            <consortium name="The Broad Institute Genome Sequencing Center for Infectious Disease"/>
            <person name="Wu L."/>
            <person name="Ma J."/>
        </authorList>
    </citation>
    <scope>NUCLEOTIDE SEQUENCE [LARGE SCALE GENOMIC DNA]</scope>
    <source>
        <strain evidence="11">KCTC 42182</strain>
    </source>
</reference>
<feature type="transmembrane region" description="Helical" evidence="8">
    <location>
        <begin position="265"/>
        <end position="289"/>
    </location>
</feature>
<keyword evidence="7 8" id="KW-0472">Membrane</keyword>
<keyword evidence="5 8" id="KW-0812">Transmembrane</keyword>